<gene>
    <name evidence="1" type="ordered locus">BMD_1413</name>
</gene>
<name>D5DD43_PRIM3</name>
<reference evidence="1 2" key="1">
    <citation type="journal article" date="2011" name="J. Bacteriol.">
        <title>Genome sequences of the biotechnologically important Bacillus megaterium strains QM B1551 and DSM319.</title>
        <authorList>
            <person name="Eppinger M."/>
            <person name="Bunk B."/>
            <person name="Johns M.A."/>
            <person name="Edirisinghe J.N."/>
            <person name="Kutumbaka K.K."/>
            <person name="Koenig S.S."/>
            <person name="Huot Creasy H."/>
            <person name="Rosovitz M.J."/>
            <person name="Riley D.R."/>
            <person name="Daugherty S."/>
            <person name="Martin M."/>
            <person name="Elbourne L.D."/>
            <person name="Paulsen I."/>
            <person name="Biedendieck R."/>
            <person name="Braun C."/>
            <person name="Grayburn S."/>
            <person name="Dhingra S."/>
            <person name="Lukyanchuk V."/>
            <person name="Ball B."/>
            <person name="Ul-Qamar R."/>
            <person name="Seibel J."/>
            <person name="Bremer E."/>
            <person name="Jahn D."/>
            <person name="Ravel J."/>
            <person name="Vary P.S."/>
        </authorList>
    </citation>
    <scope>NUCLEOTIDE SEQUENCE [LARGE SCALE GENOMIC DNA]</scope>
    <source>
        <strain evidence="2">DSM 319 / IMG 1521</strain>
    </source>
</reference>
<evidence type="ECO:0000313" key="1">
    <source>
        <dbReference type="EMBL" id="ADF38273.1"/>
    </source>
</evidence>
<organism evidence="1 2">
    <name type="scientific">Priestia megaterium (strain DSM 319 / IMG 1521)</name>
    <name type="common">Bacillus megaterium</name>
    <dbReference type="NCBI Taxonomy" id="592022"/>
    <lineage>
        <taxon>Bacteria</taxon>
        <taxon>Bacillati</taxon>
        <taxon>Bacillota</taxon>
        <taxon>Bacilli</taxon>
        <taxon>Bacillales</taxon>
        <taxon>Bacillaceae</taxon>
        <taxon>Priestia</taxon>
    </lineage>
</organism>
<dbReference type="HOGENOM" id="CLU_3180212_0_0_9"/>
<dbReference type="AlphaFoldDB" id="D5DD43"/>
<dbReference type="Proteomes" id="UP000002365">
    <property type="component" value="Chromosome"/>
</dbReference>
<protein>
    <submittedName>
        <fullName evidence="1">Uncharacterized protein</fullName>
    </submittedName>
</protein>
<dbReference type="EMBL" id="CP001982">
    <property type="protein sequence ID" value="ADF38273.1"/>
    <property type="molecule type" value="Genomic_DNA"/>
</dbReference>
<dbReference type="KEGG" id="bmd:BMD_1413"/>
<evidence type="ECO:0000313" key="2">
    <source>
        <dbReference type="Proteomes" id="UP000002365"/>
    </source>
</evidence>
<accession>D5DD43</accession>
<proteinExistence type="predicted"/>
<sequence>MKKNFRLFNAIWRNILKDKLTFEAIFEKMNYNKDKVYRIRGDRDVS</sequence>